<organism evidence="1 2">
    <name type="scientific">Puccinia sorghi</name>
    <dbReference type="NCBI Taxonomy" id="27349"/>
    <lineage>
        <taxon>Eukaryota</taxon>
        <taxon>Fungi</taxon>
        <taxon>Dikarya</taxon>
        <taxon>Basidiomycota</taxon>
        <taxon>Pucciniomycotina</taxon>
        <taxon>Pucciniomycetes</taxon>
        <taxon>Pucciniales</taxon>
        <taxon>Pucciniaceae</taxon>
        <taxon>Puccinia</taxon>
    </lineage>
</organism>
<gene>
    <name evidence="1" type="ORF">VP01_1537g4</name>
</gene>
<reference evidence="1 2" key="1">
    <citation type="submission" date="2015-08" db="EMBL/GenBank/DDBJ databases">
        <title>Next Generation Sequencing and Analysis of the Genome of Puccinia sorghi L Schw, the Causal Agent of Maize Common Rust.</title>
        <authorList>
            <person name="Rochi L."/>
            <person name="Burguener G."/>
            <person name="Darino M."/>
            <person name="Turjanski A."/>
            <person name="Kreff E."/>
            <person name="Dieguez M.J."/>
            <person name="Sacco F."/>
        </authorList>
    </citation>
    <scope>NUCLEOTIDE SEQUENCE [LARGE SCALE GENOMIC DNA]</scope>
    <source>
        <strain evidence="1 2">RO10H11247</strain>
    </source>
</reference>
<dbReference type="EMBL" id="LAVV01005975">
    <property type="protein sequence ID" value="KNZ60555.1"/>
    <property type="molecule type" value="Genomic_DNA"/>
</dbReference>
<dbReference type="AlphaFoldDB" id="A0A0L6VKA4"/>
<protein>
    <submittedName>
        <fullName evidence="1">Uncharacterized protein</fullName>
    </submittedName>
</protein>
<accession>A0A0L6VKA4</accession>
<dbReference type="VEuPathDB" id="FungiDB:VP01_1537g4"/>
<dbReference type="Proteomes" id="UP000037035">
    <property type="component" value="Unassembled WGS sequence"/>
</dbReference>
<sequence>MVLAPEKAPKDITSNIDPANILQSRRRANVAILTDPRQLGDEPGDIKSGPVAFIAEEVPQTYNQAMSSGERVKWREAIEQELAAMADLAVWEVV</sequence>
<evidence type="ECO:0000313" key="2">
    <source>
        <dbReference type="Proteomes" id="UP000037035"/>
    </source>
</evidence>
<name>A0A0L6VKA4_9BASI</name>
<dbReference type="OrthoDB" id="422839at2759"/>
<keyword evidence="2" id="KW-1185">Reference proteome</keyword>
<evidence type="ECO:0000313" key="1">
    <source>
        <dbReference type="EMBL" id="KNZ60555.1"/>
    </source>
</evidence>
<comment type="caution">
    <text evidence="1">The sequence shown here is derived from an EMBL/GenBank/DDBJ whole genome shotgun (WGS) entry which is preliminary data.</text>
</comment>
<proteinExistence type="predicted"/>